<keyword evidence="10" id="KW-0808">Transferase</keyword>
<dbReference type="PANTHER" id="PTHR12855:SF10">
    <property type="entry name" value="DNA METHYLTRANSFERASE 1-ASSOCIATED PROTEIN 1"/>
    <property type="match status" value="1"/>
</dbReference>
<keyword evidence="10" id="KW-0489">Methyltransferase</keyword>
<feature type="compositionally biased region" description="Polar residues" evidence="7">
    <location>
        <begin position="569"/>
        <end position="591"/>
    </location>
</feature>
<evidence type="ECO:0000256" key="1">
    <source>
        <dbReference type="ARBA" id="ARBA00004123"/>
    </source>
</evidence>
<feature type="domain" description="DAMP1 SANT/Myb-like" evidence="9">
    <location>
        <begin position="138"/>
        <end position="216"/>
    </location>
</feature>
<dbReference type="InterPro" id="IPR032563">
    <property type="entry name" value="DAMP1_SANT-like"/>
</dbReference>
<evidence type="ECO:0000256" key="7">
    <source>
        <dbReference type="SAM" id="MobiDB-lite"/>
    </source>
</evidence>
<keyword evidence="3" id="KW-0805">Transcription regulation</keyword>
<dbReference type="GO" id="GO:0008168">
    <property type="term" value="F:methyltransferase activity"/>
    <property type="evidence" value="ECO:0007669"/>
    <property type="project" value="UniProtKB-KW"/>
</dbReference>
<evidence type="ECO:0000256" key="6">
    <source>
        <dbReference type="ARBA" id="ARBA00067416"/>
    </source>
</evidence>
<feature type="compositionally biased region" description="Basic and acidic residues" evidence="7">
    <location>
        <begin position="36"/>
        <end position="45"/>
    </location>
</feature>
<feature type="region of interest" description="Disordered" evidence="7">
    <location>
        <begin position="495"/>
        <end position="524"/>
    </location>
</feature>
<dbReference type="GO" id="GO:0035267">
    <property type="term" value="C:NuA4 histone acetyltransferase complex"/>
    <property type="evidence" value="ECO:0007669"/>
    <property type="project" value="InterPro"/>
</dbReference>
<evidence type="ECO:0000313" key="11">
    <source>
        <dbReference type="Proteomes" id="UP000243686"/>
    </source>
</evidence>
<keyword evidence="11" id="KW-1185">Reference proteome</keyword>
<dbReference type="FunFam" id="1.10.10.60:FF:000087">
    <property type="entry name" value="DNA methyltransferase 1-associated protein 1"/>
    <property type="match status" value="1"/>
</dbReference>
<dbReference type="Proteomes" id="UP000243686">
    <property type="component" value="Unassembled WGS sequence"/>
</dbReference>
<evidence type="ECO:0000313" key="10">
    <source>
        <dbReference type="EMBL" id="OON20108.1"/>
    </source>
</evidence>
<dbReference type="GO" id="GO:0006281">
    <property type="term" value="P:DNA repair"/>
    <property type="evidence" value="ECO:0007669"/>
    <property type="project" value="InterPro"/>
</dbReference>
<feature type="domain" description="DNA methyltransferase 1-associated 1" evidence="8">
    <location>
        <begin position="382"/>
        <end position="485"/>
    </location>
</feature>
<evidence type="ECO:0000259" key="9">
    <source>
        <dbReference type="Pfam" id="PF16282"/>
    </source>
</evidence>
<organism evidence="10 11">
    <name type="scientific">Opisthorchis viverrini</name>
    <name type="common">Southeast Asian liver fluke</name>
    <dbReference type="NCBI Taxonomy" id="6198"/>
    <lineage>
        <taxon>Eukaryota</taxon>
        <taxon>Metazoa</taxon>
        <taxon>Spiralia</taxon>
        <taxon>Lophotrochozoa</taxon>
        <taxon>Platyhelminthes</taxon>
        <taxon>Trematoda</taxon>
        <taxon>Digenea</taxon>
        <taxon>Opisthorchiida</taxon>
        <taxon>Opisthorchiata</taxon>
        <taxon>Opisthorchiidae</taxon>
        <taxon>Opisthorchis</taxon>
    </lineage>
</organism>
<accession>A0A1S8X077</accession>
<evidence type="ECO:0000256" key="5">
    <source>
        <dbReference type="ARBA" id="ARBA00023242"/>
    </source>
</evidence>
<keyword evidence="2" id="KW-0156">Chromatin regulator</keyword>
<feature type="compositionally biased region" description="Polar residues" evidence="7">
    <location>
        <begin position="599"/>
        <end position="635"/>
    </location>
</feature>
<dbReference type="Pfam" id="PF05499">
    <property type="entry name" value="DMAP1"/>
    <property type="match status" value="2"/>
</dbReference>
<evidence type="ECO:0000256" key="4">
    <source>
        <dbReference type="ARBA" id="ARBA00023163"/>
    </source>
</evidence>
<proteinExistence type="predicted"/>
<dbReference type="EMBL" id="KV892845">
    <property type="protein sequence ID" value="OON20108.1"/>
    <property type="molecule type" value="Genomic_DNA"/>
</dbReference>
<dbReference type="AlphaFoldDB" id="A0A1S8X077"/>
<dbReference type="InterPro" id="IPR027109">
    <property type="entry name" value="Swc4/Dmap1"/>
</dbReference>
<name>A0A1S8X077_OPIVI</name>
<feature type="region of interest" description="Disordered" evidence="7">
    <location>
        <begin position="288"/>
        <end position="307"/>
    </location>
</feature>
<dbReference type="Pfam" id="PF16282">
    <property type="entry name" value="SANT_DAMP1_like"/>
    <property type="match status" value="1"/>
</dbReference>
<dbReference type="GO" id="GO:0032259">
    <property type="term" value="P:methylation"/>
    <property type="evidence" value="ECO:0007669"/>
    <property type="project" value="UniProtKB-KW"/>
</dbReference>
<evidence type="ECO:0000259" key="8">
    <source>
        <dbReference type="Pfam" id="PF05499"/>
    </source>
</evidence>
<dbReference type="GO" id="GO:0006338">
    <property type="term" value="P:chromatin remodeling"/>
    <property type="evidence" value="ECO:0007669"/>
    <property type="project" value="InterPro"/>
</dbReference>
<dbReference type="GO" id="GO:0000812">
    <property type="term" value="C:Swr1 complex"/>
    <property type="evidence" value="ECO:0007669"/>
    <property type="project" value="TreeGrafter"/>
</dbReference>
<feature type="region of interest" description="Disordered" evidence="7">
    <location>
        <begin position="36"/>
        <end position="68"/>
    </location>
</feature>
<feature type="region of interest" description="Disordered" evidence="7">
    <location>
        <begin position="561"/>
        <end position="649"/>
    </location>
</feature>
<keyword evidence="4" id="KW-0804">Transcription</keyword>
<comment type="subcellular location">
    <subcellularLocation>
        <location evidence="1">Nucleus</location>
    </subcellularLocation>
</comment>
<dbReference type="PANTHER" id="PTHR12855">
    <property type="entry name" value="DNA METHYLTRANSFERASE 1-ASSOCIATED PROTEIN 1 FAMILY MEMBER"/>
    <property type="match status" value="1"/>
</dbReference>
<gene>
    <name evidence="10" type="ORF">X801_04014</name>
</gene>
<evidence type="ECO:0000256" key="3">
    <source>
        <dbReference type="ARBA" id="ARBA00023015"/>
    </source>
</evidence>
<reference evidence="10 11" key="1">
    <citation type="submission" date="2015-03" db="EMBL/GenBank/DDBJ databases">
        <title>Draft genome of the nematode, Opisthorchis viverrini.</title>
        <authorList>
            <person name="Mitreva M."/>
        </authorList>
    </citation>
    <scope>NUCLEOTIDE SEQUENCE [LARGE SCALE GENOMIC DNA]</scope>
    <source>
        <strain evidence="10">Khon Kaen</strain>
    </source>
</reference>
<dbReference type="GO" id="GO:0003714">
    <property type="term" value="F:transcription corepressor activity"/>
    <property type="evidence" value="ECO:0007669"/>
    <property type="project" value="TreeGrafter"/>
</dbReference>
<keyword evidence="5" id="KW-0539">Nucleus</keyword>
<dbReference type="GO" id="GO:0000122">
    <property type="term" value="P:negative regulation of transcription by RNA polymerase II"/>
    <property type="evidence" value="ECO:0007669"/>
    <property type="project" value="TreeGrafter"/>
</dbReference>
<sequence length="662" mass="73109">MLRIQTSVQTIPVGMSTALDVLDILDIDDPGPKKSIFDKDTLLARRDKKKSKSQASQPKRPENVPREVWGLHSTLNNELPPLMPTDDSIKYRQPKAVIGVGRVRRWHWTPFTNPARQDGLVLYHWRRERPEGEPEEEYPFARYNKHATIPEYTPEEYESLLQYPKWNEEKTAHLMELARRFDLRFIHMRDRWDSERFPGRPSIEDLKERYYGIVAILDKVRGTNLSKGLRYDAAHERRRKQQLSLLYGRTKDQVEEEQRLVQELRKIEARRRERERKKQDLQKLISQADSLIRDQDGGTDRPVGTVDSSLEALFPPATQAPGSASTASSAAGAQRKRAALPVSVPTSLYSVGAPDSSVSLTGSLGGTGDLSASLGAATSTANSALANTYVINFPDPSKNPGVHLRSLRMKLPTNLGQKKIRIIENFLAHLQIDPNPPATAEIVEAYNNLRSKILLLYDLRTAHLHCDYELQSARLRLETFAPDKPLPTELVNLTLSVPGTSKPTSSLQSDGDSNSPPGSQMDPSILAALRDCDSKRPIVPRHSLGVAGALAAAAGSSGLCNLPPPPAPHTSSSGMKQHVTRMSTSVGSSPKLSHVSEHSGPSPSAQSGTSVSSESAARTSIRMSHSHADSTSNSGLRRKQRAAALEQGRVMKKLKVKGQLVD</sequence>
<feature type="compositionally biased region" description="Polar residues" evidence="7">
    <location>
        <begin position="495"/>
        <end position="522"/>
    </location>
</feature>
<feature type="domain" description="DNA methyltransferase 1-associated 1" evidence="8">
    <location>
        <begin position="256"/>
        <end position="291"/>
    </location>
</feature>
<protein>
    <recommendedName>
        <fullName evidence="6">DNA methyltransferase 1-associated protein 1</fullName>
    </recommendedName>
</protein>
<dbReference type="Gene3D" id="1.10.10.60">
    <property type="entry name" value="Homeodomain-like"/>
    <property type="match status" value="1"/>
</dbReference>
<evidence type="ECO:0000256" key="2">
    <source>
        <dbReference type="ARBA" id="ARBA00022853"/>
    </source>
</evidence>
<dbReference type="InterPro" id="IPR008468">
    <property type="entry name" value="DMAP1"/>
</dbReference>